<evidence type="ECO:0000313" key="1">
    <source>
        <dbReference type="EMBL" id="RCN25825.1"/>
    </source>
</evidence>
<sequence>MLSISVGFEMTAKPLFMYWARCVEIIHTTKGYDVQNASSICAHLSNDDDFDDINTIVQKDIASTRIPLQVRALPCYLCI</sequence>
<proteinExistence type="predicted"/>
<gene>
    <name evidence="1" type="ORF">ANCCAN_28461</name>
</gene>
<dbReference type="Proteomes" id="UP000252519">
    <property type="component" value="Unassembled WGS sequence"/>
</dbReference>
<dbReference type="EMBL" id="JOJR01010301">
    <property type="protein sequence ID" value="RCN25825.1"/>
    <property type="molecule type" value="Genomic_DNA"/>
</dbReference>
<protein>
    <submittedName>
        <fullName evidence="1">Uncharacterized protein</fullName>
    </submittedName>
</protein>
<accession>A0A368F4H6</accession>
<evidence type="ECO:0000313" key="2">
    <source>
        <dbReference type="Proteomes" id="UP000252519"/>
    </source>
</evidence>
<dbReference type="AlphaFoldDB" id="A0A368F4H6"/>
<comment type="caution">
    <text evidence="1">The sequence shown here is derived from an EMBL/GenBank/DDBJ whole genome shotgun (WGS) entry which is preliminary data.</text>
</comment>
<keyword evidence="2" id="KW-1185">Reference proteome</keyword>
<reference evidence="1 2" key="1">
    <citation type="submission" date="2014-10" db="EMBL/GenBank/DDBJ databases">
        <title>Draft genome of the hookworm Ancylostoma caninum.</title>
        <authorList>
            <person name="Mitreva M."/>
        </authorList>
    </citation>
    <scope>NUCLEOTIDE SEQUENCE [LARGE SCALE GENOMIC DNA]</scope>
    <source>
        <strain evidence="1 2">Baltimore</strain>
    </source>
</reference>
<name>A0A368F4H6_ANCCA</name>
<organism evidence="1 2">
    <name type="scientific">Ancylostoma caninum</name>
    <name type="common">Dog hookworm</name>
    <dbReference type="NCBI Taxonomy" id="29170"/>
    <lineage>
        <taxon>Eukaryota</taxon>
        <taxon>Metazoa</taxon>
        <taxon>Ecdysozoa</taxon>
        <taxon>Nematoda</taxon>
        <taxon>Chromadorea</taxon>
        <taxon>Rhabditida</taxon>
        <taxon>Rhabditina</taxon>
        <taxon>Rhabditomorpha</taxon>
        <taxon>Strongyloidea</taxon>
        <taxon>Ancylostomatidae</taxon>
        <taxon>Ancylostomatinae</taxon>
        <taxon>Ancylostoma</taxon>
    </lineage>
</organism>